<dbReference type="InterPro" id="IPR025889">
    <property type="entry name" value="GSP17M-like_dom"/>
</dbReference>
<dbReference type="RefSeq" id="WP_144872165.1">
    <property type="nucleotide sequence ID" value="NZ_LR213971.1"/>
</dbReference>
<organism evidence="3 4">
    <name type="scientific">Hyella patelloides LEGE 07179</name>
    <dbReference type="NCBI Taxonomy" id="945734"/>
    <lineage>
        <taxon>Bacteria</taxon>
        <taxon>Bacillati</taxon>
        <taxon>Cyanobacteriota</taxon>
        <taxon>Cyanophyceae</taxon>
        <taxon>Pleurocapsales</taxon>
        <taxon>Hyellaceae</taxon>
        <taxon>Hyella</taxon>
    </lineage>
</organism>
<feature type="domain" description="General stress protein 17M-like" evidence="2">
    <location>
        <begin position="12"/>
        <end position="78"/>
    </location>
</feature>
<dbReference type="PANTHER" id="PTHR36109">
    <property type="entry name" value="MEMBRANE PROTEIN-RELATED"/>
    <property type="match status" value="1"/>
</dbReference>
<dbReference type="PANTHER" id="PTHR36109:SF2">
    <property type="entry name" value="MEMBRANE PROTEIN"/>
    <property type="match status" value="1"/>
</dbReference>
<keyword evidence="1" id="KW-0472">Membrane</keyword>
<dbReference type="Proteomes" id="UP000320055">
    <property type="component" value="Unassembled WGS sequence"/>
</dbReference>
<feature type="transmembrane region" description="Helical" evidence="1">
    <location>
        <begin position="101"/>
        <end position="128"/>
    </location>
</feature>
<evidence type="ECO:0000313" key="4">
    <source>
        <dbReference type="Proteomes" id="UP000320055"/>
    </source>
</evidence>
<accession>A0A563VR79</accession>
<dbReference type="InterPro" id="IPR052948">
    <property type="entry name" value="Low_temp-induced_all0457"/>
</dbReference>
<evidence type="ECO:0000259" key="2">
    <source>
        <dbReference type="Pfam" id="PF11181"/>
    </source>
</evidence>
<feature type="transmembrane region" description="Helical" evidence="1">
    <location>
        <begin position="71"/>
        <end position="95"/>
    </location>
</feature>
<sequence length="186" mass="19460">MKNQKQQQKRAVGTFPTRQDAEKALVELRDAGFNMDRISAIASNPQDEETLASVKVKSSSERAKNGAETGAIMGATTGGILGVIGSLSVLAIPGIGVATEVAVLLGNTLLGTGIGAAGGSLVGALIGWGIPEEQAIYYNELLSQGYYVVLVEGTEAEISGAEAILLNRQIRNWNVYQASSDSTVHR</sequence>
<proteinExistence type="predicted"/>
<evidence type="ECO:0000313" key="3">
    <source>
        <dbReference type="EMBL" id="VEP13899.1"/>
    </source>
</evidence>
<keyword evidence="1" id="KW-0812">Transmembrane</keyword>
<reference evidence="3 4" key="1">
    <citation type="submission" date="2019-01" db="EMBL/GenBank/DDBJ databases">
        <authorList>
            <person name="Brito A."/>
        </authorList>
    </citation>
    <scope>NUCLEOTIDE SEQUENCE [LARGE SCALE GENOMIC DNA]</scope>
    <source>
        <strain evidence="3">1</strain>
    </source>
</reference>
<dbReference type="EMBL" id="CAACVJ010000141">
    <property type="protein sequence ID" value="VEP13899.1"/>
    <property type="molecule type" value="Genomic_DNA"/>
</dbReference>
<dbReference type="Pfam" id="PF11181">
    <property type="entry name" value="YflT"/>
    <property type="match status" value="1"/>
</dbReference>
<dbReference type="OrthoDB" id="462701at2"/>
<protein>
    <recommendedName>
        <fullName evidence="2">General stress protein 17M-like domain-containing protein</fullName>
    </recommendedName>
</protein>
<keyword evidence="1" id="KW-1133">Transmembrane helix</keyword>
<keyword evidence="4" id="KW-1185">Reference proteome</keyword>
<dbReference type="AlphaFoldDB" id="A0A563VR79"/>
<name>A0A563VR79_9CYAN</name>
<gene>
    <name evidence="3" type="ORF">H1P_2250017</name>
</gene>
<evidence type="ECO:0000256" key="1">
    <source>
        <dbReference type="SAM" id="Phobius"/>
    </source>
</evidence>